<dbReference type="RefSeq" id="WP_188477901.1">
    <property type="nucleotide sequence ID" value="NZ_BMFJ01000001.1"/>
</dbReference>
<dbReference type="Gene3D" id="2.30.30.40">
    <property type="entry name" value="SH3 Domains"/>
    <property type="match status" value="2"/>
</dbReference>
<dbReference type="Gene3D" id="3.40.50.1460">
    <property type="match status" value="1"/>
</dbReference>
<proteinExistence type="predicted"/>
<reference evidence="5" key="1">
    <citation type="journal article" date="2019" name="Int. J. Syst. Evol. Microbiol.">
        <title>The Global Catalogue of Microorganisms (GCM) 10K type strain sequencing project: providing services to taxonomists for standard genome sequencing and annotation.</title>
        <authorList>
            <consortium name="The Broad Institute Genomics Platform"/>
            <consortium name="The Broad Institute Genome Sequencing Center for Infectious Disease"/>
            <person name="Wu L."/>
            <person name="Ma J."/>
        </authorList>
    </citation>
    <scope>NUCLEOTIDE SEQUENCE [LARGE SCALE GENOMIC DNA]</scope>
    <source>
        <strain evidence="5">CGMCC 1.12664</strain>
    </source>
</reference>
<feature type="domain" description="SH3b" evidence="3">
    <location>
        <begin position="618"/>
        <end position="668"/>
    </location>
</feature>
<name>A0A917A8R8_9RHOB</name>
<gene>
    <name evidence="4" type="ORF">GCM10011360_23870</name>
</gene>
<comment type="caution">
    <text evidence="4">The sequence shown here is derived from an EMBL/GenBank/DDBJ whole genome shotgun (WGS) entry which is preliminary data.</text>
</comment>
<dbReference type="Pfam" id="PF08239">
    <property type="entry name" value="SH3_3"/>
    <property type="match status" value="2"/>
</dbReference>
<protein>
    <recommendedName>
        <fullName evidence="6">Caspase family p20 domain-containing protein</fullName>
    </recommendedName>
</protein>
<evidence type="ECO:0000256" key="1">
    <source>
        <dbReference type="SAM" id="SignalP"/>
    </source>
</evidence>
<dbReference type="InterPro" id="IPR052039">
    <property type="entry name" value="Caspase-related_regulators"/>
</dbReference>
<dbReference type="EMBL" id="BMFJ01000001">
    <property type="protein sequence ID" value="GGE35248.1"/>
    <property type="molecule type" value="Genomic_DNA"/>
</dbReference>
<dbReference type="Gene3D" id="1.25.40.10">
    <property type="entry name" value="Tetratricopeptide repeat domain"/>
    <property type="match status" value="1"/>
</dbReference>
<dbReference type="AlphaFoldDB" id="A0A917A8R8"/>
<organism evidence="4 5">
    <name type="scientific">Primorskyibacter flagellatus</name>
    <dbReference type="NCBI Taxonomy" id="1387277"/>
    <lineage>
        <taxon>Bacteria</taxon>
        <taxon>Pseudomonadati</taxon>
        <taxon>Pseudomonadota</taxon>
        <taxon>Alphaproteobacteria</taxon>
        <taxon>Rhodobacterales</taxon>
        <taxon>Roseobacteraceae</taxon>
        <taxon>Primorskyibacter</taxon>
    </lineage>
</organism>
<evidence type="ECO:0000313" key="4">
    <source>
        <dbReference type="EMBL" id="GGE35248.1"/>
    </source>
</evidence>
<evidence type="ECO:0000259" key="3">
    <source>
        <dbReference type="Pfam" id="PF08239"/>
    </source>
</evidence>
<feature type="chain" id="PRO_5037295042" description="Caspase family p20 domain-containing protein" evidence="1">
    <location>
        <begin position="23"/>
        <end position="759"/>
    </location>
</feature>
<keyword evidence="1" id="KW-0732">Signal</keyword>
<evidence type="ECO:0000259" key="2">
    <source>
        <dbReference type="Pfam" id="PF00656"/>
    </source>
</evidence>
<dbReference type="PANTHER" id="PTHR22576">
    <property type="entry name" value="MUCOSA ASSOCIATED LYMPHOID TISSUE LYMPHOMA TRANSLOCATION PROTEIN 1/PARACASPASE"/>
    <property type="match status" value="1"/>
</dbReference>
<dbReference type="GO" id="GO:0006508">
    <property type="term" value="P:proteolysis"/>
    <property type="evidence" value="ECO:0007669"/>
    <property type="project" value="InterPro"/>
</dbReference>
<dbReference type="Pfam" id="PF00656">
    <property type="entry name" value="Peptidase_C14"/>
    <property type="match status" value="1"/>
</dbReference>
<accession>A0A917A8R8</accession>
<dbReference type="InterPro" id="IPR029030">
    <property type="entry name" value="Caspase-like_dom_sf"/>
</dbReference>
<evidence type="ECO:0008006" key="6">
    <source>
        <dbReference type="Google" id="ProtNLM"/>
    </source>
</evidence>
<sequence length="759" mass="81535">MIRLRPTLTTLALLALTGPVAAQERLFKNFSEVQVTGAVTTAASAQSHALIITNSDYSHPGITDLPVTANDAQAVRRLFTGMGYPETNIALIENAPKEDLKRAIFDFTARLDTESTVVIYYSGHGISFQGDSRNYIVPVDLDPEVTGGAKQLRERMFKDRAVNFNDDVLGTIKLAGPKGVVVFYDACRNSPVAGDDATKAVGTEASFVPAKIQGTAMFYSARAGETSLAALDGEADANLSVYTRVLVSKLAENPTMRLSDLHAVVQSDVSRLARERAGGHRQQPVFEDELDYSRSDHNEFCLATVDVDGTARCTGRDEILRADLGVSVQPVAITDTGAVPGTAGVVAGGKADTERLYWDSVKDSDDPREVQSYLDLYPQGFFAPIARLRIGKMAEAAAAEQAARDQTAAEAAFWNSVKDMDDAEMVRLYIRQYPDGQFRPLAEARIAQLETAAVSAQQAAAVQAYSAAQSTDTQAAYQTYLMQHPAGEFASAARQHLSRMQALYQPSWCRGAAALNATERAICDNYELGRLDQQLNEAFVTARARGRTDNADQAGWRTGQRDACGANPACVAQVTAARVAWLQNAGFAAPQVPSSRYPACARADGPWQVQGVSTGDWLNVRASGSGSAKAVGALAFNDTGVTVHGCQNDGWCRISHGCVTGWAFGQYLGRGGTRQAATFTGSYHVTDHPMTEMLNVRAGPGTDFAVVGELAPDATAVEVGDCQKVKGWKLRWCTVRHASGAAGWAYGQYLANQWGQKPQ</sequence>
<dbReference type="GO" id="GO:0004197">
    <property type="term" value="F:cysteine-type endopeptidase activity"/>
    <property type="evidence" value="ECO:0007669"/>
    <property type="project" value="InterPro"/>
</dbReference>
<keyword evidence="5" id="KW-1185">Reference proteome</keyword>
<feature type="domain" description="SH3b" evidence="3">
    <location>
        <begin position="694"/>
        <end position="750"/>
    </location>
</feature>
<evidence type="ECO:0000313" key="5">
    <source>
        <dbReference type="Proteomes" id="UP000612855"/>
    </source>
</evidence>
<dbReference type="InterPro" id="IPR011990">
    <property type="entry name" value="TPR-like_helical_dom_sf"/>
</dbReference>
<feature type="domain" description="Peptidase C14 caspase" evidence="2">
    <location>
        <begin position="48"/>
        <end position="288"/>
    </location>
</feature>
<dbReference type="SUPFAM" id="SSF52129">
    <property type="entry name" value="Caspase-like"/>
    <property type="match status" value="1"/>
</dbReference>
<feature type="signal peptide" evidence="1">
    <location>
        <begin position="1"/>
        <end position="22"/>
    </location>
</feature>
<dbReference type="InterPro" id="IPR003646">
    <property type="entry name" value="SH3-like_bac-type"/>
</dbReference>
<dbReference type="InterPro" id="IPR011600">
    <property type="entry name" value="Pept_C14_caspase"/>
</dbReference>
<dbReference type="Proteomes" id="UP000612855">
    <property type="component" value="Unassembled WGS sequence"/>
</dbReference>
<dbReference type="PANTHER" id="PTHR22576:SF37">
    <property type="entry name" value="MUCOSA-ASSOCIATED LYMPHOID TISSUE LYMPHOMA TRANSLOCATION PROTEIN 1"/>
    <property type="match status" value="1"/>
</dbReference>